<keyword evidence="3" id="KW-1185">Reference proteome</keyword>
<dbReference type="SUPFAM" id="SSF52540">
    <property type="entry name" value="P-loop containing nucleoside triphosphate hydrolases"/>
    <property type="match status" value="1"/>
</dbReference>
<dbReference type="PIRSF" id="PIRSF009320">
    <property type="entry name" value="Nuc_binding_HP_1000"/>
    <property type="match status" value="1"/>
</dbReference>
<dbReference type="InterPro" id="IPR002586">
    <property type="entry name" value="CobQ/CobB/MinD/ParA_Nub-bd_dom"/>
</dbReference>
<accession>A0A370DFP5</accession>
<feature type="domain" description="CobQ/CobB/MinD/ParA nucleotide binding" evidence="1">
    <location>
        <begin position="4"/>
        <end position="169"/>
    </location>
</feature>
<dbReference type="InterPro" id="IPR027417">
    <property type="entry name" value="P-loop_NTPase"/>
</dbReference>
<dbReference type="PANTHER" id="PTHR13696">
    <property type="entry name" value="P-LOOP CONTAINING NUCLEOSIDE TRIPHOSPHATE HYDROLASE"/>
    <property type="match status" value="1"/>
</dbReference>
<comment type="caution">
    <text evidence="2">The sequence shown here is derived from an EMBL/GenBank/DDBJ whole genome shotgun (WGS) entry which is preliminary data.</text>
</comment>
<dbReference type="PANTHER" id="PTHR13696:SF96">
    <property type="entry name" value="COBQ_COBB_MIND_PARA NUCLEOTIDE BINDING DOMAIN-CONTAINING PROTEIN"/>
    <property type="match status" value="1"/>
</dbReference>
<dbReference type="Proteomes" id="UP000254266">
    <property type="component" value="Unassembled WGS sequence"/>
</dbReference>
<proteinExistence type="predicted"/>
<evidence type="ECO:0000313" key="2">
    <source>
        <dbReference type="EMBL" id="RDH83739.1"/>
    </source>
</evidence>
<organism evidence="2 3">
    <name type="scientific">endosymbiont of Galathealinum brachiosum</name>
    <dbReference type="NCBI Taxonomy" id="2200906"/>
    <lineage>
        <taxon>Bacteria</taxon>
        <taxon>Pseudomonadati</taxon>
        <taxon>Pseudomonadota</taxon>
        <taxon>Gammaproteobacteria</taxon>
        <taxon>sulfur-oxidizing symbionts</taxon>
    </lineage>
</organism>
<dbReference type="InterPro" id="IPR050678">
    <property type="entry name" value="DNA_Partitioning_ATPase"/>
</dbReference>
<dbReference type="AlphaFoldDB" id="A0A370DFP5"/>
<name>A0A370DFP5_9GAMM</name>
<dbReference type="CDD" id="cd02042">
    <property type="entry name" value="ParAB_family"/>
    <property type="match status" value="1"/>
</dbReference>
<dbReference type="Gene3D" id="3.40.50.300">
    <property type="entry name" value="P-loop containing nucleotide triphosphate hydrolases"/>
    <property type="match status" value="1"/>
</dbReference>
<gene>
    <name evidence="2" type="ORF">DIZ80_06255</name>
</gene>
<sequence>MITVIANLKGGSGKSTVLFNLALWLKEQGESVITFDLDPQGTLSDVADVRKDEELEVLDVLTDINEIANHLDKNVLIDVGASNMNDMKAAIKAADRVLIPVSPSQPDLWATQRFLKIVKESVNEDKSLELLAFVNRADTHRMVRESDETEEALNSIKSIEVIPHRLCQRTMFRRTLSEGMSINEIAPNSKSAKEFNTLATALYADKT</sequence>
<protein>
    <submittedName>
        <fullName evidence="2">Chromosome partitioning protein</fullName>
    </submittedName>
</protein>
<dbReference type="Pfam" id="PF01656">
    <property type="entry name" value="CbiA"/>
    <property type="match status" value="1"/>
</dbReference>
<evidence type="ECO:0000259" key="1">
    <source>
        <dbReference type="Pfam" id="PF01656"/>
    </source>
</evidence>
<reference evidence="2 3" key="1">
    <citation type="journal article" date="2018" name="ISME J.">
        <title>Endosymbiont genomes yield clues of tubeworm success.</title>
        <authorList>
            <person name="Li Y."/>
            <person name="Liles M.R."/>
            <person name="Halanych K.M."/>
        </authorList>
    </citation>
    <scope>NUCLEOTIDE SEQUENCE [LARGE SCALE GENOMIC DNA]</scope>
    <source>
        <strain evidence="2">A1464</strain>
    </source>
</reference>
<evidence type="ECO:0000313" key="3">
    <source>
        <dbReference type="Proteomes" id="UP000254266"/>
    </source>
</evidence>
<dbReference type="EMBL" id="QFXC01000008">
    <property type="protein sequence ID" value="RDH83739.1"/>
    <property type="molecule type" value="Genomic_DNA"/>
</dbReference>